<dbReference type="InterPro" id="IPR007461">
    <property type="entry name" value="Ysc84_actin-binding"/>
</dbReference>
<accession>A0A420KHI6</accession>
<dbReference type="PANTHER" id="PTHR15629:SF2">
    <property type="entry name" value="SH3 DOMAIN-CONTAINING YSC84-LIKE PROTEIN 1"/>
    <property type="match status" value="1"/>
</dbReference>
<gene>
    <name evidence="3" type="ORF">CE154_006655</name>
</gene>
<dbReference type="InterPro" id="IPR051702">
    <property type="entry name" value="SH3_domain_YSC84-like"/>
</dbReference>
<dbReference type="AlphaFoldDB" id="A0A420KHI6"/>
<comment type="caution">
    <text evidence="3">The sequence shown here is derived from an EMBL/GenBank/DDBJ whole genome shotgun (WGS) entry which is preliminary data.</text>
</comment>
<dbReference type="PROSITE" id="PS51257">
    <property type="entry name" value="PROKAR_LIPOPROTEIN"/>
    <property type="match status" value="1"/>
</dbReference>
<sequence length="195" mass="20285">MNQKISLRTAAIAAMVVATSLSMMACTATKPDTQAAPRADSTSLDARVNAALERLYQTAPGSRDQVRRAKGVLVFPSVIGGSFVVGVEHGRGVLRVQGRNQGQYSTTAASVGWQAGGQSRAVIYVFNTQEALNKFLASDGWSAGVDATVAIGRVGANGSVDTNTAETPVTGYVLNNLGLEAGVSLQGSKITRIRD</sequence>
<evidence type="ECO:0000313" key="3">
    <source>
        <dbReference type="EMBL" id="RKJ99412.1"/>
    </source>
</evidence>
<dbReference type="GO" id="GO:0035091">
    <property type="term" value="F:phosphatidylinositol binding"/>
    <property type="evidence" value="ECO:0007669"/>
    <property type="project" value="TreeGrafter"/>
</dbReference>
<proteinExistence type="predicted"/>
<dbReference type="Pfam" id="PF04366">
    <property type="entry name" value="Ysc84"/>
    <property type="match status" value="1"/>
</dbReference>
<evidence type="ECO:0000313" key="4">
    <source>
        <dbReference type="Proteomes" id="UP000216225"/>
    </source>
</evidence>
<keyword evidence="1" id="KW-0732">Signal</keyword>
<evidence type="ECO:0000259" key="2">
    <source>
        <dbReference type="Pfam" id="PF04366"/>
    </source>
</evidence>
<feature type="domain" description="Ysc84 actin-binding" evidence="2">
    <location>
        <begin position="108"/>
        <end position="192"/>
    </location>
</feature>
<feature type="signal peptide" evidence="1">
    <location>
        <begin position="1"/>
        <end position="25"/>
    </location>
</feature>
<dbReference type="Proteomes" id="UP000216225">
    <property type="component" value="Unassembled WGS sequence"/>
</dbReference>
<organism evidence="3 4">
    <name type="scientific">Alicycliphilus denitrificans</name>
    <dbReference type="NCBI Taxonomy" id="179636"/>
    <lineage>
        <taxon>Bacteria</taxon>
        <taxon>Pseudomonadati</taxon>
        <taxon>Pseudomonadota</taxon>
        <taxon>Betaproteobacteria</taxon>
        <taxon>Burkholderiales</taxon>
        <taxon>Comamonadaceae</taxon>
        <taxon>Alicycliphilus</taxon>
    </lineage>
</organism>
<name>A0A420KHI6_9BURK</name>
<dbReference type="CDD" id="cd11524">
    <property type="entry name" value="SYLF"/>
    <property type="match status" value="1"/>
</dbReference>
<dbReference type="PANTHER" id="PTHR15629">
    <property type="entry name" value="SH3YL1 PROTEIN"/>
    <property type="match status" value="1"/>
</dbReference>
<reference evidence="3 4" key="1">
    <citation type="submission" date="2018-09" db="EMBL/GenBank/DDBJ databases">
        <title>Genome comparison of Alicycliphilus sp. BQ1, a polyurethanolytic bacterium, with its closest phylogenetic relatives Alicycliphilus denitrificans BC and K601, unable to attack polyurethane.</title>
        <authorList>
            <person name="Loza-Tavera H."/>
            <person name="Lozano L."/>
            <person name="Cevallos M."/>
            <person name="Maya-Lucas O."/>
            <person name="Garcia-Mena J."/>
            <person name="Hernandez J."/>
        </authorList>
    </citation>
    <scope>NUCLEOTIDE SEQUENCE [LARGE SCALE GENOMIC DNA]</scope>
    <source>
        <strain evidence="3 4">BQ1</strain>
    </source>
</reference>
<evidence type="ECO:0000256" key="1">
    <source>
        <dbReference type="SAM" id="SignalP"/>
    </source>
</evidence>
<dbReference type="EMBL" id="NKDB02000001">
    <property type="protein sequence ID" value="RKJ99412.1"/>
    <property type="molecule type" value="Genomic_DNA"/>
</dbReference>
<protein>
    <submittedName>
        <fullName evidence="3">Twin-arginine translocation pathway signal</fullName>
    </submittedName>
</protein>
<feature type="chain" id="PRO_5019460759" evidence="1">
    <location>
        <begin position="26"/>
        <end position="195"/>
    </location>
</feature>
<dbReference type="RefSeq" id="WP_094436256.1">
    <property type="nucleotide sequence ID" value="NZ_AP024172.1"/>
</dbReference>